<dbReference type="PANTHER" id="PTHR30612">
    <property type="entry name" value="SECA INNER MEMBRANE COMPONENT OF SEC PROTEIN SECRETION SYSTEM"/>
    <property type="match status" value="1"/>
</dbReference>
<keyword evidence="9 16" id="KW-0547">Nucleotide-binding</keyword>
<dbReference type="KEGG" id="snay:FZC37_02715"/>
<dbReference type="GO" id="GO:0065002">
    <property type="term" value="P:intracellular protein transmembrane transport"/>
    <property type="evidence" value="ECO:0007669"/>
    <property type="project" value="UniProtKB-UniRule"/>
</dbReference>
<dbReference type="GO" id="GO:0006605">
    <property type="term" value="P:protein targeting"/>
    <property type="evidence" value="ECO:0007669"/>
    <property type="project" value="UniProtKB-UniRule"/>
</dbReference>
<evidence type="ECO:0000256" key="7">
    <source>
        <dbReference type="ARBA" id="ARBA00022519"/>
    </source>
</evidence>
<organism evidence="21 22">
    <name type="scientific">Candidatus Sneabacter namystus</name>
    <dbReference type="NCBI Taxonomy" id="2601646"/>
    <lineage>
        <taxon>Bacteria</taxon>
        <taxon>Pseudomonadati</taxon>
        <taxon>Pseudomonadota</taxon>
        <taxon>Alphaproteobacteria</taxon>
        <taxon>Rickettsiales</taxon>
        <taxon>Rickettsiaceae</taxon>
        <taxon>Rickettsieae</taxon>
        <taxon>Candidatus Sneabacter</taxon>
    </lineage>
</organism>
<dbReference type="GO" id="GO:0005524">
    <property type="term" value="F:ATP binding"/>
    <property type="evidence" value="ECO:0007669"/>
    <property type="project" value="UniProtKB-UniRule"/>
</dbReference>
<dbReference type="InterPro" id="IPR004027">
    <property type="entry name" value="SEC_C_motif"/>
</dbReference>
<dbReference type="GO" id="GO:0005886">
    <property type="term" value="C:plasma membrane"/>
    <property type="evidence" value="ECO:0007669"/>
    <property type="project" value="UniProtKB-SubCell"/>
</dbReference>
<evidence type="ECO:0000256" key="6">
    <source>
        <dbReference type="ARBA" id="ARBA00022490"/>
    </source>
</evidence>
<keyword evidence="22" id="KW-1185">Reference proteome</keyword>
<dbReference type="GO" id="GO:0046872">
    <property type="term" value="F:metal ion binding"/>
    <property type="evidence" value="ECO:0007669"/>
    <property type="project" value="UniProtKB-KW"/>
</dbReference>
<comment type="function">
    <text evidence="16">Part of the Sec protein translocase complex. Interacts with the SecYEG preprotein conducting channel. Has a central role in coupling the hydrolysis of ATP to the transfer of proteins into and across the cell membrane, serving both as a receptor for the preprotein-SecB complex and as an ATP-driven molecular motor driving the stepwise translocation of polypeptide chains across the membrane.</text>
</comment>
<evidence type="ECO:0000256" key="5">
    <source>
        <dbReference type="ARBA" id="ARBA00022475"/>
    </source>
</evidence>
<dbReference type="Proteomes" id="UP000323844">
    <property type="component" value="Chromosome"/>
</dbReference>
<dbReference type="InterPro" id="IPR036266">
    <property type="entry name" value="SecA_Wing/Scaffold_sf"/>
</dbReference>
<dbReference type="InterPro" id="IPR044722">
    <property type="entry name" value="SecA_SF2_C"/>
</dbReference>
<evidence type="ECO:0000259" key="20">
    <source>
        <dbReference type="PROSITE" id="PS51196"/>
    </source>
</evidence>
<evidence type="ECO:0000256" key="4">
    <source>
        <dbReference type="ARBA" id="ARBA00022448"/>
    </source>
</evidence>
<dbReference type="Pfam" id="PF07517">
    <property type="entry name" value="SecA_DEAD"/>
    <property type="match status" value="1"/>
</dbReference>
<dbReference type="Pfam" id="PF07516">
    <property type="entry name" value="SecA_SW"/>
    <property type="match status" value="1"/>
</dbReference>
<feature type="domain" description="Helicase ATP-binding" evidence="19">
    <location>
        <begin position="89"/>
        <end position="236"/>
    </location>
</feature>
<proteinExistence type="inferred from homology"/>
<dbReference type="PROSITE" id="PS51192">
    <property type="entry name" value="HELICASE_ATP_BIND_1"/>
    <property type="match status" value="1"/>
</dbReference>
<evidence type="ECO:0000256" key="8">
    <source>
        <dbReference type="ARBA" id="ARBA00022723"/>
    </source>
</evidence>
<accession>A0A5C0UJV3</accession>
<gene>
    <name evidence="16 21" type="primary">secA</name>
    <name evidence="21" type="ORF">FZC37_02715</name>
</gene>
<keyword evidence="15 16" id="KW-0472">Membrane</keyword>
<dbReference type="RefSeq" id="WP_148952184.1">
    <property type="nucleotide sequence ID" value="NZ_CP043312.1"/>
</dbReference>
<comment type="subunit">
    <text evidence="16">Monomer and homodimer. Part of the essential Sec protein translocation apparatus which comprises SecA, SecYEG and auxiliary proteins SecDF-YajC and YidC.</text>
</comment>
<reference evidence="21 22" key="1">
    <citation type="submission" date="2019-08" db="EMBL/GenBank/DDBJ databases">
        <title>Highly reduced genomes of protist endosymbionts show evolutionary convergence.</title>
        <authorList>
            <person name="George E."/>
            <person name="Husnik F."/>
            <person name="Tashyreva D."/>
            <person name="Prokopchuk G."/>
            <person name="Horak A."/>
            <person name="Kwong W.K."/>
            <person name="Lukes J."/>
            <person name="Keeling P.J."/>
        </authorList>
    </citation>
    <scope>NUCLEOTIDE SEQUENCE [LARGE SCALE GENOMIC DNA]</scope>
    <source>
        <strain evidence="21">1621</strain>
    </source>
</reference>
<dbReference type="GO" id="GO:0008564">
    <property type="term" value="F:protein-exporting ATPase activity"/>
    <property type="evidence" value="ECO:0007669"/>
    <property type="project" value="UniProtKB-EC"/>
</dbReference>
<dbReference type="GO" id="GO:0043952">
    <property type="term" value="P:protein transport by the Sec complex"/>
    <property type="evidence" value="ECO:0007669"/>
    <property type="project" value="TreeGrafter"/>
</dbReference>
<keyword evidence="10" id="KW-0862">Zinc</keyword>
<feature type="binding site" evidence="16">
    <location>
        <begin position="105"/>
        <end position="109"/>
    </location>
    <ligand>
        <name>ATP</name>
        <dbReference type="ChEBI" id="CHEBI:30616"/>
    </ligand>
</feature>
<dbReference type="Pfam" id="PF01043">
    <property type="entry name" value="SecA_PP_bind"/>
    <property type="match status" value="1"/>
</dbReference>
<evidence type="ECO:0000256" key="3">
    <source>
        <dbReference type="ARBA" id="ARBA00007650"/>
    </source>
</evidence>
<dbReference type="PANTHER" id="PTHR30612:SF0">
    <property type="entry name" value="CHLOROPLAST PROTEIN-TRANSPORTING ATPASE"/>
    <property type="match status" value="1"/>
</dbReference>
<evidence type="ECO:0000256" key="14">
    <source>
        <dbReference type="ARBA" id="ARBA00023010"/>
    </source>
</evidence>
<evidence type="ECO:0000256" key="15">
    <source>
        <dbReference type="ARBA" id="ARBA00023136"/>
    </source>
</evidence>
<dbReference type="InterPro" id="IPR011116">
    <property type="entry name" value="SecA_Wing/Scaffold"/>
</dbReference>
<feature type="domain" description="SecA family profile" evidence="20">
    <location>
        <begin position="2"/>
        <end position="615"/>
    </location>
</feature>
<keyword evidence="12 16" id="KW-0653">Protein transport</keyword>
<evidence type="ECO:0000256" key="2">
    <source>
        <dbReference type="ARBA" id="ARBA00004170"/>
    </source>
</evidence>
<dbReference type="InterPro" id="IPR011130">
    <property type="entry name" value="SecA_preprotein_X-link_dom"/>
</dbReference>
<dbReference type="SMART" id="SM00957">
    <property type="entry name" value="SecA_DEAD"/>
    <property type="match status" value="1"/>
</dbReference>
<dbReference type="PRINTS" id="PR00906">
    <property type="entry name" value="SECA"/>
</dbReference>
<dbReference type="GO" id="GO:0005829">
    <property type="term" value="C:cytosol"/>
    <property type="evidence" value="ECO:0007669"/>
    <property type="project" value="TreeGrafter"/>
</dbReference>
<feature type="binding site" evidence="16">
    <location>
        <position position="500"/>
    </location>
    <ligand>
        <name>ATP</name>
        <dbReference type="ChEBI" id="CHEBI:30616"/>
    </ligand>
</feature>
<evidence type="ECO:0000256" key="18">
    <source>
        <dbReference type="SAM" id="MobiDB-lite"/>
    </source>
</evidence>
<dbReference type="PROSITE" id="PS01312">
    <property type="entry name" value="SECA"/>
    <property type="match status" value="1"/>
</dbReference>
<dbReference type="OrthoDB" id="9805579at2"/>
<dbReference type="AlphaFoldDB" id="A0A5C0UJV3"/>
<keyword evidence="4 16" id="KW-0813">Transport</keyword>
<evidence type="ECO:0000256" key="10">
    <source>
        <dbReference type="ARBA" id="ARBA00022833"/>
    </source>
</evidence>
<dbReference type="GO" id="GO:0017038">
    <property type="term" value="P:protein import"/>
    <property type="evidence" value="ECO:0007669"/>
    <property type="project" value="InterPro"/>
</dbReference>
<dbReference type="InterPro" id="IPR020937">
    <property type="entry name" value="SecA_CS"/>
</dbReference>
<dbReference type="InterPro" id="IPR027417">
    <property type="entry name" value="P-loop_NTPase"/>
</dbReference>
<dbReference type="InterPro" id="IPR014018">
    <property type="entry name" value="SecA_motor_DEAD"/>
</dbReference>
<dbReference type="SUPFAM" id="SSF81886">
    <property type="entry name" value="Helical scaffold and wing domains of SecA"/>
    <property type="match status" value="1"/>
</dbReference>
<dbReference type="Gene3D" id="3.40.50.300">
    <property type="entry name" value="P-loop containing nucleotide triphosphate hydrolases"/>
    <property type="match status" value="2"/>
</dbReference>
<evidence type="ECO:0000313" key="22">
    <source>
        <dbReference type="Proteomes" id="UP000323844"/>
    </source>
</evidence>
<dbReference type="InterPro" id="IPR011115">
    <property type="entry name" value="SecA_DEAD"/>
</dbReference>
<keyword evidence="14 16" id="KW-0811">Translocation</keyword>
<dbReference type="CDD" id="cd17928">
    <property type="entry name" value="DEXDc_SecA"/>
    <property type="match status" value="1"/>
</dbReference>
<evidence type="ECO:0000256" key="17">
    <source>
        <dbReference type="RuleBase" id="RU003874"/>
    </source>
</evidence>
<dbReference type="SUPFAM" id="SSF52540">
    <property type="entry name" value="P-loop containing nucleoside triphosphate hydrolases"/>
    <property type="match status" value="2"/>
</dbReference>
<keyword evidence="13 16" id="KW-1278">Translocase</keyword>
<comment type="cofactor">
    <cofactor evidence="1">
        <name>Zn(2+)</name>
        <dbReference type="ChEBI" id="CHEBI:29105"/>
    </cofactor>
</comment>
<dbReference type="CDD" id="cd18803">
    <property type="entry name" value="SF2_C_secA"/>
    <property type="match status" value="1"/>
</dbReference>
<dbReference type="EMBL" id="CP043312">
    <property type="protein sequence ID" value="QEK39823.1"/>
    <property type="molecule type" value="Genomic_DNA"/>
</dbReference>
<evidence type="ECO:0000256" key="11">
    <source>
        <dbReference type="ARBA" id="ARBA00022840"/>
    </source>
</evidence>
<evidence type="ECO:0000256" key="1">
    <source>
        <dbReference type="ARBA" id="ARBA00001947"/>
    </source>
</evidence>
<dbReference type="InterPro" id="IPR036670">
    <property type="entry name" value="SecA_X-link_sf"/>
</dbReference>
<dbReference type="FunFam" id="3.40.50.300:FF:000113">
    <property type="entry name" value="Preprotein translocase subunit SecA"/>
    <property type="match status" value="1"/>
</dbReference>
<keyword evidence="8" id="KW-0479">Metal-binding</keyword>
<evidence type="ECO:0000256" key="12">
    <source>
        <dbReference type="ARBA" id="ARBA00022927"/>
    </source>
</evidence>
<dbReference type="HAMAP" id="MF_01382">
    <property type="entry name" value="SecA"/>
    <property type="match status" value="1"/>
</dbReference>
<evidence type="ECO:0000256" key="13">
    <source>
        <dbReference type="ARBA" id="ARBA00022967"/>
    </source>
</evidence>
<dbReference type="Gene3D" id="3.90.1440.10">
    <property type="entry name" value="SecA, preprotein cross-linking domain"/>
    <property type="match status" value="1"/>
</dbReference>
<dbReference type="Gene3D" id="1.10.3060.10">
    <property type="entry name" value="Helical scaffold and wing domains of SecA"/>
    <property type="match status" value="1"/>
</dbReference>
<keyword evidence="5 16" id="KW-1003">Cell membrane</keyword>
<keyword evidence="7" id="KW-0997">Cell inner membrane</keyword>
<name>A0A5C0UJV3_9RICK</name>
<evidence type="ECO:0000256" key="9">
    <source>
        <dbReference type="ARBA" id="ARBA00022741"/>
    </source>
</evidence>
<dbReference type="NCBIfam" id="TIGR00963">
    <property type="entry name" value="secA"/>
    <property type="match status" value="1"/>
</dbReference>
<dbReference type="Pfam" id="PF02810">
    <property type="entry name" value="SEC-C"/>
    <property type="match status" value="1"/>
</dbReference>
<feature type="binding site" evidence="16">
    <location>
        <position position="87"/>
    </location>
    <ligand>
        <name>ATP</name>
        <dbReference type="ChEBI" id="CHEBI:30616"/>
    </ligand>
</feature>
<dbReference type="GO" id="GO:0031522">
    <property type="term" value="C:cell envelope Sec protein transport complex"/>
    <property type="evidence" value="ECO:0007669"/>
    <property type="project" value="UniProtKB-ARBA"/>
</dbReference>
<comment type="similarity">
    <text evidence="3 16 17">Belongs to the SecA family.</text>
</comment>
<comment type="catalytic activity">
    <reaction evidence="16">
        <text>ATP + H2O + cellular proteinSide 1 = ADP + phosphate + cellular proteinSide 2.</text>
        <dbReference type="EC" id="7.4.2.8"/>
    </reaction>
</comment>
<dbReference type="SUPFAM" id="SSF81767">
    <property type="entry name" value="Pre-protein crosslinking domain of SecA"/>
    <property type="match status" value="1"/>
</dbReference>
<dbReference type="InterPro" id="IPR014001">
    <property type="entry name" value="Helicase_ATP-bd"/>
</dbReference>
<comment type="subcellular location">
    <subcellularLocation>
        <location evidence="16">Cell membrane</location>
        <topology evidence="16">Peripheral membrane protein</topology>
        <orientation evidence="16">Cytoplasmic side</orientation>
    </subcellularLocation>
    <subcellularLocation>
        <location evidence="16">Cytoplasm</location>
    </subcellularLocation>
    <subcellularLocation>
        <location evidence="2">Membrane</location>
        <topology evidence="2">Peripheral membrane protein</topology>
    </subcellularLocation>
    <text evidence="16">Distribution is 50-50.</text>
</comment>
<protein>
    <recommendedName>
        <fullName evidence="16 17">Protein translocase subunit SecA</fullName>
        <ecNumber evidence="16">7.4.2.8</ecNumber>
    </recommendedName>
</protein>
<dbReference type="EC" id="7.4.2.8" evidence="16"/>
<evidence type="ECO:0000313" key="21">
    <source>
        <dbReference type="EMBL" id="QEK39823.1"/>
    </source>
</evidence>
<dbReference type="PROSITE" id="PS51196">
    <property type="entry name" value="SECA_MOTOR_DEAD"/>
    <property type="match status" value="1"/>
</dbReference>
<dbReference type="Pfam" id="PF21090">
    <property type="entry name" value="P-loop_SecA"/>
    <property type="match status" value="1"/>
</dbReference>
<evidence type="ECO:0000259" key="19">
    <source>
        <dbReference type="PROSITE" id="PS51192"/>
    </source>
</evidence>
<keyword evidence="11 16" id="KW-0067">ATP-binding</keyword>
<keyword evidence="6 16" id="KW-0963">Cytoplasm</keyword>
<sequence>MLGIFTKFFNFKYKNKVKKLYKCLDEINSYESRVSNFTDKELKQQTQILKDKIATEIHVSQATLCLAFAVVREATKRTLNIRHFDVQILGGVSLYNGCVAEMATGEGKTLAATTATYLRALEGKGVHIVTVNDYLAERDANDMKPIFEFLGLSVGCITAEKDDKERKRAYMCDITYATNNELGFDYLRDNTKFSQEDKVQRELHAACIDEADSILIDEARTPLVLSGSVDENLDLWNIIDSLISQLDSCLFSKDEKMSSVALTEEGVLHLEKKLQHLSILPTKANLYDPEHSHLVYQINQSLRAHTLFQKDVDYIVRDNKVLCLNKNTGRISEGKRYASGLHQALEAKEKVKILPENEELASITFQNYFRLYNHISGMTGTAATEAEEFKTVYKLDVITIPTNKPLKRIDHSDSIYATEQAKYKAVCALIKERYEIGQPMLIGTEDIQQSELLSKILQKEKIKHNVLNAKNHAMEAKIIAQAGCFKSVTISTNMAGRGTDIKLGGNVNEEIRQFVSHNSDIDEEKLKLKIQEIEAHHKYQKEKVQQAGGLLVIGTVRHESRRIDNQLRGRSGRQGDVGQSKFFLSLDDKLIRIFASEKSINFLKKQLSKEADQVIDHNMASYAIKTAQKRMENQHYEMRQHLLKFDDVINKQRTIIYEQRNKIMENNVLAIDTLAGIVQDALFGLLSTKITSTFLSEEDKNIAQITLETICGIKDSDALLKGCQNAKDIAEKAANKVCEIHKTREELYDAATLKAMVTYLRLSTLDNVWKEHLANLSVVKEAIQNRAYAQKDPLSEYKAEAFESFTKMIDKFNILFIQKLSFLEKMTQAQDTKQKEEQLTNNSTRRNQKCHCNSGKKYKHCHGKDILTA</sequence>
<dbReference type="InterPro" id="IPR000185">
    <property type="entry name" value="SecA"/>
</dbReference>
<feature type="region of interest" description="Disordered" evidence="18">
    <location>
        <begin position="832"/>
        <end position="851"/>
    </location>
</feature>
<dbReference type="NCBIfam" id="NF009538">
    <property type="entry name" value="PRK12904.1"/>
    <property type="match status" value="1"/>
</dbReference>
<evidence type="ECO:0000256" key="16">
    <source>
        <dbReference type="HAMAP-Rule" id="MF_01382"/>
    </source>
</evidence>
<dbReference type="SMART" id="SM00958">
    <property type="entry name" value="SecA_PP_bind"/>
    <property type="match status" value="1"/>
</dbReference>